<feature type="binding site" description="axial binding residue" evidence="7">
    <location>
        <position position="470"/>
    </location>
    <ligand>
        <name>heme b</name>
        <dbReference type="ChEBI" id="CHEBI:60344"/>
    </ligand>
    <ligandPart>
        <name>Fe</name>
        <dbReference type="ChEBI" id="CHEBI:18248"/>
    </ligandPart>
</feature>
<dbReference type="InterPro" id="IPR001128">
    <property type="entry name" value="Cyt_P450"/>
</dbReference>
<dbReference type="PANTHER" id="PTHR11903:SF37">
    <property type="entry name" value="PSI-PRODUCING OXYGENASE A"/>
    <property type="match status" value="1"/>
</dbReference>
<evidence type="ECO:0000256" key="2">
    <source>
        <dbReference type="ARBA" id="ARBA00022617"/>
    </source>
</evidence>
<dbReference type="Proteomes" id="UP000176998">
    <property type="component" value="Unassembled WGS sequence"/>
</dbReference>
<keyword evidence="4" id="KW-0223">Dioxygenase</keyword>
<dbReference type="InterPro" id="IPR019791">
    <property type="entry name" value="Haem_peroxidase_animal"/>
</dbReference>
<feature type="compositionally biased region" description="Low complexity" evidence="8">
    <location>
        <begin position="355"/>
        <end position="368"/>
    </location>
</feature>
<dbReference type="GO" id="GO:0004497">
    <property type="term" value="F:monooxygenase activity"/>
    <property type="evidence" value="ECO:0007669"/>
    <property type="project" value="InterPro"/>
</dbReference>
<evidence type="ECO:0000256" key="5">
    <source>
        <dbReference type="ARBA" id="ARBA00023002"/>
    </source>
</evidence>
<evidence type="ECO:0000256" key="7">
    <source>
        <dbReference type="PIRSR" id="PIRSR619791-2"/>
    </source>
</evidence>
<dbReference type="Gene3D" id="1.10.630.10">
    <property type="entry name" value="Cytochrome P450"/>
    <property type="match status" value="1"/>
</dbReference>
<dbReference type="STRING" id="1209926.A0A1G4BKF8"/>
<dbReference type="GO" id="GO:0005506">
    <property type="term" value="F:iron ion binding"/>
    <property type="evidence" value="ECO:0007669"/>
    <property type="project" value="InterPro"/>
</dbReference>
<dbReference type="GO" id="GO:0051213">
    <property type="term" value="F:dioxygenase activity"/>
    <property type="evidence" value="ECO:0007669"/>
    <property type="project" value="UniProtKB-KW"/>
</dbReference>
<keyword evidence="10" id="KW-1185">Reference proteome</keyword>
<reference evidence="9 10" key="1">
    <citation type="submission" date="2016-09" db="EMBL/GenBank/DDBJ databases">
        <authorList>
            <person name="Capua I."/>
            <person name="De Benedictis P."/>
            <person name="Joannis T."/>
            <person name="Lombin L.H."/>
            <person name="Cattoli G."/>
        </authorList>
    </citation>
    <scope>NUCLEOTIDE SEQUENCE [LARGE SCALE GENOMIC DNA]</scope>
    <source>
        <strain evidence="9 10">IMI 309357</strain>
    </source>
</reference>
<dbReference type="AlphaFoldDB" id="A0A1G4BKF8"/>
<dbReference type="PROSITE" id="PS50292">
    <property type="entry name" value="PEROXIDASE_3"/>
    <property type="match status" value="1"/>
</dbReference>
<feature type="region of interest" description="Disordered" evidence="8">
    <location>
        <begin position="82"/>
        <end position="101"/>
    </location>
</feature>
<dbReference type="Gene3D" id="1.10.640.10">
    <property type="entry name" value="Haem peroxidase domain superfamily, animal type"/>
    <property type="match status" value="1"/>
</dbReference>
<protein>
    <submittedName>
        <fullName evidence="9">Linoleate diol synthase</fullName>
    </submittedName>
</protein>
<evidence type="ECO:0000256" key="8">
    <source>
        <dbReference type="SAM" id="MobiDB-lite"/>
    </source>
</evidence>
<dbReference type="Pfam" id="PF00067">
    <property type="entry name" value="p450"/>
    <property type="match status" value="1"/>
</dbReference>
<dbReference type="GO" id="GO:0016705">
    <property type="term" value="F:oxidoreductase activity, acting on paired donors, with incorporation or reduction of molecular oxygen"/>
    <property type="evidence" value="ECO:0007669"/>
    <property type="project" value="InterPro"/>
</dbReference>
<dbReference type="InterPro" id="IPR037120">
    <property type="entry name" value="Haem_peroxidase_sf_animal"/>
</dbReference>
<comment type="subunit">
    <text evidence="1">Homotetramer.</text>
</comment>
<evidence type="ECO:0000256" key="3">
    <source>
        <dbReference type="ARBA" id="ARBA00022723"/>
    </source>
</evidence>
<dbReference type="GO" id="GO:0006979">
    <property type="term" value="P:response to oxidative stress"/>
    <property type="evidence" value="ECO:0007669"/>
    <property type="project" value="InterPro"/>
</dbReference>
<dbReference type="GO" id="GO:0006631">
    <property type="term" value="P:fatty acid metabolic process"/>
    <property type="evidence" value="ECO:0007669"/>
    <property type="project" value="UniProtKB-ARBA"/>
</dbReference>
<evidence type="ECO:0000256" key="1">
    <source>
        <dbReference type="ARBA" id="ARBA00011881"/>
    </source>
</evidence>
<dbReference type="CDD" id="cd09817">
    <property type="entry name" value="linoleate_diol_synthase_like"/>
    <property type="match status" value="1"/>
</dbReference>
<dbReference type="SUPFAM" id="SSF48113">
    <property type="entry name" value="Heme-dependent peroxidases"/>
    <property type="match status" value="1"/>
</dbReference>
<accession>A0A1G4BKF8</accession>
<dbReference type="InterPro" id="IPR010255">
    <property type="entry name" value="Haem_peroxidase_sf"/>
</dbReference>
<dbReference type="CDD" id="cd20612">
    <property type="entry name" value="CYP_LDS-like_C"/>
    <property type="match status" value="1"/>
</dbReference>
<name>A0A1G4BKF8_9PEZI</name>
<dbReference type="GO" id="GO:0020037">
    <property type="term" value="F:heme binding"/>
    <property type="evidence" value="ECO:0007669"/>
    <property type="project" value="InterPro"/>
</dbReference>
<evidence type="ECO:0000256" key="6">
    <source>
        <dbReference type="ARBA" id="ARBA00023004"/>
    </source>
</evidence>
<organism evidence="9 10">
    <name type="scientific">Colletotrichum orchidophilum</name>
    <dbReference type="NCBI Taxonomy" id="1209926"/>
    <lineage>
        <taxon>Eukaryota</taxon>
        <taxon>Fungi</taxon>
        <taxon>Dikarya</taxon>
        <taxon>Ascomycota</taxon>
        <taxon>Pezizomycotina</taxon>
        <taxon>Sordariomycetes</taxon>
        <taxon>Hypocreomycetidae</taxon>
        <taxon>Glomerellales</taxon>
        <taxon>Glomerellaceae</taxon>
        <taxon>Colletotrichum</taxon>
    </lineage>
</organism>
<feature type="region of interest" description="Disordered" evidence="8">
    <location>
        <begin position="347"/>
        <end position="376"/>
    </location>
</feature>
<sequence>MSIEQKGFARVYEGTRPPLDRDYPCEQSFPLPFKSPILSYNLQSTGLSASMSQAQEQFPKHQPLLTEVSEKLAAARDLVHKSISPVPPHPEPAPGATAQQAEPTNILQDIKKLGFEDIDTLADFGITALQGKIDDNDLLLERLIQLFAKLPRGTVKGKRLEYGLINQLWNGIDHPPMTTLDEKFKFREADGSNNNIHSPAMGAAGTAYARSAPPIAYQTPNQPDPSLVFDMLFARGEEFKPHPNKISSFLFYLATIITHDIFQTDGLSGVNKTSSYLDLSPLYGRNQEEQDLVRTKLAGRLKPDSFSSKRVLGFPPGVGVLLMMFNRFHNYIVTQLASINENNRFNRPAGDPIDPQAKAPEVPAEPAAGVDKTSEEHKQYLDKKALSDRWNAWVKYDNDLFQTARLITCGLYVSIVLRDYVRTILNMNRSSSSWALDPRTNEGKSILRAETPEGTGNQVSVEFNLIYRWHCTISPKDAKWTEKAFREQLKLPNDTSKPPKEVKDFTLQEFGHAVRDWEKRIDDDPVNRDFAGLKRGKDGAFREEDLVKIFKESVEDVAGSYGANRIPEIMKPIEVLGMMNARNWNVATLNEFRDHFGLTKHPTFEDINPDKEVVKKLRYLYGTPDQVELYPGLIAEKAKPPIAPGSGLCGGYTMTRAILSDAVALVRGDRFYTVDYTPKNLTNWGFNQCSYDLNVDQSHVLYKLVYRAFPNSFEQNSVYAHFPLTVPSENKKILESINRDYLYSWKEPVTKRSLIPIFSHKAVSEILYNQTDFKVVWGEAIRHLVAQSGKEYGKDFCLAGDGKANTQNRTQVRKALITGPWEKEVFKWYTHMTPRLLEQNSFAIKKGVREVDIVRDVINLTNTRFNAALFCLPIKNEDSPWGVYTDQELYVVVATLFQSVFLDADIGNSFKLRTIARELGQGLGRLVSLVCQTISKAGLITDIVAKIREGEASLPTFGNHLIERLLADGKDIEEVVWGTIMPVVTANVTNQSQVMSLCIDYYLGEGHKHLSDLYRLAHEDTPEADEKLMKYMLEGCRLRGTVAVYREAVTTQVITDYAPCLLDPKDPTSRTPKVNDDIEGTKYEVKIPKGQKVLCNLMTAGRDPTIFEAPNEVRLDRPLESYVHYGLGPHWCAGKEISRVAQTSLFKQIVGLKGLRRADKTPNGNGGRGKLKNMPAGTWNGQVGLPVGNQNGASKRDEPWLGLRSFMTADQSSYWPVPTTMRIEWDE</sequence>
<keyword evidence="5" id="KW-0560">Oxidoreductase</keyword>
<dbReference type="PRINTS" id="PR00457">
    <property type="entry name" value="ANPEROXIDASE"/>
</dbReference>
<evidence type="ECO:0000256" key="4">
    <source>
        <dbReference type="ARBA" id="ARBA00022964"/>
    </source>
</evidence>
<evidence type="ECO:0000313" key="10">
    <source>
        <dbReference type="Proteomes" id="UP000176998"/>
    </source>
</evidence>
<dbReference type="EMBL" id="MJBS01000016">
    <property type="protein sequence ID" value="OHF01960.1"/>
    <property type="molecule type" value="Genomic_DNA"/>
</dbReference>
<keyword evidence="2 7" id="KW-0349">Heme</keyword>
<dbReference type="GO" id="GO:0004601">
    <property type="term" value="F:peroxidase activity"/>
    <property type="evidence" value="ECO:0007669"/>
    <property type="project" value="InterPro"/>
</dbReference>
<dbReference type="PANTHER" id="PTHR11903">
    <property type="entry name" value="PROSTAGLANDIN G/H SYNTHASE"/>
    <property type="match status" value="1"/>
</dbReference>
<dbReference type="InterPro" id="IPR034812">
    <property type="entry name" value="Ppo-like_N"/>
</dbReference>
<keyword evidence="6 7" id="KW-0408">Iron</keyword>
<keyword evidence="3 7" id="KW-0479">Metal-binding</keyword>
<feature type="region of interest" description="Disordered" evidence="8">
    <location>
        <begin position="1157"/>
        <end position="1194"/>
    </location>
</feature>
<dbReference type="Pfam" id="PF03098">
    <property type="entry name" value="An_peroxidase"/>
    <property type="match status" value="2"/>
</dbReference>
<dbReference type="RefSeq" id="XP_022479102.1">
    <property type="nucleotide sequence ID" value="XM_022614488.1"/>
</dbReference>
<dbReference type="SUPFAM" id="SSF48264">
    <property type="entry name" value="Cytochrome P450"/>
    <property type="match status" value="1"/>
</dbReference>
<dbReference type="InterPro" id="IPR050783">
    <property type="entry name" value="Oxylipin_biosynth_metab"/>
</dbReference>
<dbReference type="GeneID" id="34555998"/>
<dbReference type="InterPro" id="IPR036396">
    <property type="entry name" value="Cyt_P450_sf"/>
</dbReference>
<comment type="caution">
    <text evidence="9">The sequence shown here is derived from an EMBL/GenBank/DDBJ whole genome shotgun (WGS) entry which is preliminary data.</text>
</comment>
<dbReference type="OrthoDB" id="823504at2759"/>
<gene>
    <name evidence="9" type="ORF">CORC01_02838</name>
</gene>
<proteinExistence type="predicted"/>
<evidence type="ECO:0000313" key="9">
    <source>
        <dbReference type="EMBL" id="OHF01960.1"/>
    </source>
</evidence>